<feature type="compositionally biased region" description="Polar residues" evidence="1">
    <location>
        <begin position="39"/>
        <end position="57"/>
    </location>
</feature>
<keyword evidence="2" id="KW-0732">Signal</keyword>
<feature type="chain" id="PRO_5020372305" evidence="2">
    <location>
        <begin position="22"/>
        <end position="142"/>
    </location>
</feature>
<dbReference type="AlphaFoldDB" id="A0A4P9XYA9"/>
<feature type="compositionally biased region" description="Basic residues" evidence="1">
    <location>
        <begin position="68"/>
        <end position="87"/>
    </location>
</feature>
<keyword evidence="4" id="KW-1185">Reference proteome</keyword>
<evidence type="ECO:0000313" key="4">
    <source>
        <dbReference type="Proteomes" id="UP000267251"/>
    </source>
</evidence>
<reference evidence="4" key="1">
    <citation type="journal article" date="2018" name="Nat. Microbiol.">
        <title>Leveraging single-cell genomics to expand the fungal tree of life.</title>
        <authorList>
            <person name="Ahrendt S.R."/>
            <person name="Quandt C.A."/>
            <person name="Ciobanu D."/>
            <person name="Clum A."/>
            <person name="Salamov A."/>
            <person name="Andreopoulos B."/>
            <person name="Cheng J.F."/>
            <person name="Woyke T."/>
            <person name="Pelin A."/>
            <person name="Henrissat B."/>
            <person name="Reynolds N.K."/>
            <person name="Benny G.L."/>
            <person name="Smith M.E."/>
            <person name="James T.Y."/>
            <person name="Grigoriev I.V."/>
        </authorList>
    </citation>
    <scope>NUCLEOTIDE SEQUENCE [LARGE SCALE GENOMIC DNA]</scope>
</reference>
<dbReference type="EMBL" id="KZ988949">
    <property type="protein sequence ID" value="RKP11395.1"/>
    <property type="molecule type" value="Genomic_DNA"/>
</dbReference>
<name>A0A4P9XYA9_9FUNG</name>
<evidence type="ECO:0000313" key="3">
    <source>
        <dbReference type="EMBL" id="RKP11395.1"/>
    </source>
</evidence>
<feature type="compositionally biased region" description="Basic and acidic residues" evidence="1">
    <location>
        <begin position="127"/>
        <end position="142"/>
    </location>
</feature>
<evidence type="ECO:0000256" key="1">
    <source>
        <dbReference type="SAM" id="MobiDB-lite"/>
    </source>
</evidence>
<accession>A0A4P9XYA9</accession>
<feature type="compositionally biased region" description="Basic and acidic residues" evidence="1">
    <location>
        <begin position="88"/>
        <end position="114"/>
    </location>
</feature>
<gene>
    <name evidence="3" type="ORF">BJ684DRAFT_22045</name>
</gene>
<proteinExistence type="predicted"/>
<evidence type="ECO:0000256" key="2">
    <source>
        <dbReference type="SAM" id="SignalP"/>
    </source>
</evidence>
<sequence length="142" mass="15819">MRSFIYLAILALVAATSVVDATYSKTPNDVGSNKGGYTAPSNNTDKDSNYNPKNTVDGTYKPKDQKPKKDHKKKSHKKKAHKKGKKSSKGDKDDNDKDDDDKYKNDNDKDDNNKGKKSPKYGQSPKDSPKDNPKDNPKASHY</sequence>
<dbReference type="Proteomes" id="UP000267251">
    <property type="component" value="Unassembled WGS sequence"/>
</dbReference>
<organism evidence="3 4">
    <name type="scientific">Piptocephalis cylindrospora</name>
    <dbReference type="NCBI Taxonomy" id="1907219"/>
    <lineage>
        <taxon>Eukaryota</taxon>
        <taxon>Fungi</taxon>
        <taxon>Fungi incertae sedis</taxon>
        <taxon>Zoopagomycota</taxon>
        <taxon>Zoopagomycotina</taxon>
        <taxon>Zoopagomycetes</taxon>
        <taxon>Zoopagales</taxon>
        <taxon>Piptocephalidaceae</taxon>
        <taxon>Piptocephalis</taxon>
    </lineage>
</organism>
<feature type="signal peptide" evidence="2">
    <location>
        <begin position="1"/>
        <end position="21"/>
    </location>
</feature>
<protein>
    <submittedName>
        <fullName evidence="3">Uncharacterized protein</fullName>
    </submittedName>
</protein>
<feature type="region of interest" description="Disordered" evidence="1">
    <location>
        <begin position="23"/>
        <end position="142"/>
    </location>
</feature>